<name>A0A317EXA8_9SPHI</name>
<sequence>METSKVDQPGYVLRFKAKPGKGDELFKLCNDLHFTGDPDGPVNWVLARSVEDPNIMWAFEFYRDDASFDRHYSNPDLDEGHKRVMDLLAEDADELGIREHIRIAYSS</sequence>
<accession>A0A317EXA8</accession>
<gene>
    <name evidence="2" type="ORF">DF947_12665</name>
</gene>
<dbReference type="Pfam" id="PF03992">
    <property type="entry name" value="ABM"/>
    <property type="match status" value="1"/>
</dbReference>
<evidence type="ECO:0000313" key="2">
    <source>
        <dbReference type="EMBL" id="PWS31444.1"/>
    </source>
</evidence>
<dbReference type="InterPro" id="IPR011008">
    <property type="entry name" value="Dimeric_a/b-barrel"/>
</dbReference>
<dbReference type="GO" id="GO:0004497">
    <property type="term" value="F:monooxygenase activity"/>
    <property type="evidence" value="ECO:0007669"/>
    <property type="project" value="UniProtKB-KW"/>
</dbReference>
<proteinExistence type="predicted"/>
<comment type="caution">
    <text evidence="2">The sequence shown here is derived from an EMBL/GenBank/DDBJ whole genome shotgun (WGS) entry which is preliminary data.</text>
</comment>
<protein>
    <submittedName>
        <fullName evidence="2">Antibiotic biosynthesis monooxygenase</fullName>
    </submittedName>
</protein>
<dbReference type="OrthoDB" id="3695636at2"/>
<dbReference type="Gene3D" id="3.30.70.100">
    <property type="match status" value="1"/>
</dbReference>
<evidence type="ECO:0000313" key="3">
    <source>
        <dbReference type="Proteomes" id="UP000245391"/>
    </source>
</evidence>
<reference evidence="3" key="1">
    <citation type="submission" date="2018-05" db="EMBL/GenBank/DDBJ databases">
        <title>Pedobacter paludis sp. nov., isolated from wetland soil.</title>
        <authorList>
            <person name="Zhang Y."/>
        </authorList>
    </citation>
    <scope>NUCLEOTIDE SEQUENCE [LARGE SCALE GENOMIC DNA]</scope>
    <source>
        <strain evidence="3">R-8</strain>
    </source>
</reference>
<dbReference type="RefSeq" id="WP_109930320.1">
    <property type="nucleotide sequence ID" value="NZ_QGNY01000004.1"/>
</dbReference>
<dbReference type="SUPFAM" id="SSF54909">
    <property type="entry name" value="Dimeric alpha+beta barrel"/>
    <property type="match status" value="1"/>
</dbReference>
<feature type="domain" description="ABM" evidence="1">
    <location>
        <begin position="12"/>
        <end position="82"/>
    </location>
</feature>
<dbReference type="EMBL" id="QGNY01000004">
    <property type="protein sequence ID" value="PWS31444.1"/>
    <property type="molecule type" value="Genomic_DNA"/>
</dbReference>
<dbReference type="AlphaFoldDB" id="A0A317EXA8"/>
<keyword evidence="2" id="KW-0560">Oxidoreductase</keyword>
<dbReference type="Proteomes" id="UP000245391">
    <property type="component" value="Unassembled WGS sequence"/>
</dbReference>
<dbReference type="InterPro" id="IPR007138">
    <property type="entry name" value="ABM_dom"/>
</dbReference>
<keyword evidence="3" id="KW-1185">Reference proteome</keyword>
<keyword evidence="2" id="KW-0503">Monooxygenase</keyword>
<organism evidence="2 3">
    <name type="scientific">Pedobacter paludis</name>
    <dbReference type="NCBI Taxonomy" id="2203212"/>
    <lineage>
        <taxon>Bacteria</taxon>
        <taxon>Pseudomonadati</taxon>
        <taxon>Bacteroidota</taxon>
        <taxon>Sphingobacteriia</taxon>
        <taxon>Sphingobacteriales</taxon>
        <taxon>Sphingobacteriaceae</taxon>
        <taxon>Pedobacter</taxon>
    </lineage>
</organism>
<evidence type="ECO:0000259" key="1">
    <source>
        <dbReference type="Pfam" id="PF03992"/>
    </source>
</evidence>